<dbReference type="InterPro" id="IPR002504">
    <property type="entry name" value="NADK"/>
</dbReference>
<name>A0ABY5ZFA5_9ACTN</name>
<dbReference type="EMBL" id="CP073721">
    <property type="protein sequence ID" value="UWZ39348.1"/>
    <property type="molecule type" value="Genomic_DNA"/>
</dbReference>
<dbReference type="PANTHER" id="PTHR40697:SF2">
    <property type="entry name" value="ATP-NAD KINASE-RELATED"/>
    <property type="match status" value="1"/>
</dbReference>
<dbReference type="InterPro" id="IPR011386">
    <property type="entry name" value="Put_ATP-NAD_kin"/>
</dbReference>
<dbReference type="Proteomes" id="UP001058271">
    <property type="component" value="Chromosome"/>
</dbReference>
<evidence type="ECO:0000313" key="2">
    <source>
        <dbReference type="Proteomes" id="UP001058271"/>
    </source>
</evidence>
<sequence>MVADLARLSAKACVVVIVGLVVNPVAGIGGPAALKGSDGPHVQRRAWERGAVPRAGQRSATAVRALRKHRPGVAIMTVPGAMGADCAPGARVVEFPGAAAAGEPTTAAHTRAAVAALRGVDLLMFAGGDGTARDVLDAEPDSPVLGIPAGVKVYSGCFAISPAAAGLIAASYLDDPGLVRDAEVVDLDEDAYRAGDGTVGQRLYGTLPVPYQPARLSGRKASTPPGTTEGIARECVARMAKGVRYVLGPGTTTRAVGRELGLRTSLLGVDVVLDGRLVGTDVTEAELYALVRDGPAQALLSIIGGQGFVLGRGNQQLSLRVLGELEAITVLGTQQKLAALGGRPLLADTGDPRMDAALAGYVTVITDFRQTTIYRLSSASEGI</sequence>
<keyword evidence="1" id="KW-0418">Kinase</keyword>
<dbReference type="InterPro" id="IPR039065">
    <property type="entry name" value="AcoX-like"/>
</dbReference>
<gene>
    <name evidence="1" type="ORF">Drose_14565</name>
</gene>
<dbReference type="InterPro" id="IPR016064">
    <property type="entry name" value="NAD/diacylglycerol_kinase_sf"/>
</dbReference>
<reference evidence="1" key="1">
    <citation type="submission" date="2021-04" db="EMBL/GenBank/DDBJ databases">
        <title>Biosynthetic gene clusters of Dactylosporangioum roseum.</title>
        <authorList>
            <person name="Hartkoorn R.C."/>
            <person name="Beaudoing E."/>
            <person name="Hot D."/>
            <person name="Moureu S."/>
        </authorList>
    </citation>
    <scope>NUCLEOTIDE SEQUENCE</scope>
    <source>
        <strain evidence="1">NRRL B-16295</strain>
    </source>
</reference>
<accession>A0ABY5ZFA5</accession>
<proteinExistence type="predicted"/>
<dbReference type="Pfam" id="PF20143">
    <property type="entry name" value="NAD_kinase_C"/>
    <property type="match status" value="1"/>
</dbReference>
<dbReference type="GO" id="GO:0016301">
    <property type="term" value="F:kinase activity"/>
    <property type="evidence" value="ECO:0007669"/>
    <property type="project" value="UniProtKB-KW"/>
</dbReference>
<evidence type="ECO:0000313" key="1">
    <source>
        <dbReference type="EMBL" id="UWZ39348.1"/>
    </source>
</evidence>
<protein>
    <submittedName>
        <fullName evidence="1">NAD(+)/NADH kinase</fullName>
    </submittedName>
</protein>
<keyword evidence="2" id="KW-1185">Reference proteome</keyword>
<dbReference type="SUPFAM" id="SSF111331">
    <property type="entry name" value="NAD kinase/diacylglycerol kinase-like"/>
    <property type="match status" value="1"/>
</dbReference>
<dbReference type="Pfam" id="PF01513">
    <property type="entry name" value="NAD_kinase"/>
    <property type="match status" value="1"/>
</dbReference>
<dbReference type="PANTHER" id="PTHR40697">
    <property type="entry name" value="ACETOIN CATABOLISM PROTEIN X"/>
    <property type="match status" value="1"/>
</dbReference>
<dbReference type="PIRSF" id="PIRSF016907">
    <property type="entry name" value="Kin_ATP-NAD"/>
    <property type="match status" value="1"/>
</dbReference>
<keyword evidence="1" id="KW-0808">Transferase</keyword>
<organism evidence="1 2">
    <name type="scientific">Dactylosporangium roseum</name>
    <dbReference type="NCBI Taxonomy" id="47989"/>
    <lineage>
        <taxon>Bacteria</taxon>
        <taxon>Bacillati</taxon>
        <taxon>Actinomycetota</taxon>
        <taxon>Actinomycetes</taxon>
        <taxon>Micromonosporales</taxon>
        <taxon>Micromonosporaceae</taxon>
        <taxon>Dactylosporangium</taxon>
    </lineage>
</organism>